<protein>
    <submittedName>
        <fullName evidence="6">Uncharacterized protein</fullName>
    </submittedName>
</protein>
<dbReference type="GeneID" id="63760776"/>
<evidence type="ECO:0000256" key="2">
    <source>
        <dbReference type="SAM" id="MobiDB-lite"/>
    </source>
</evidence>
<sequence length="1553" mass="171890">MNTIMRPSLGQSVQLGTLYDARTESFLDSSLLRIPSPSPSPSPSAETETEPKPFPTSFITSTPQPKTSTTIVKTTSIAERFQALNVSPDLGASLLAGLVLPRGGASQYLAHQGDTVPAVHRAVVYTVEDRAEQLSFMSGDVREVLNFKALEGSQATHVVTGVVYGARSVVSAQRRVMPGEERGDVEGIVVEAVKGFVSEGEGYKWLDLPENHHQQQQQQQHPAKVDDMLRVRTYTDAREIFNGQTDSIADAAEHFGHLQGHVQRTGGVPLMYTLLPVTYLSMLGAVLPDNVVSGQLSKECYDQVVGLVDHLASLQRTLNAHHHQLVQHRGLVTQSHFARVKEEARKAIKAEEQFRAAYTAALPIVRDGIVTSQAVLDIVNQAKSDILGPNELNDLTSTYDKKLEFLSRMVKMGAIFPEDAKSKAQEVIDRTGISYHSFYVFHFSDAAVDTSSELWKENQQLLEDFLTQHPKPHVLLIDWDTQRPDLTQPYIAEHANGSIVVENLLDQRKDLAEKHLVKYDRAYLEATTDVPSYRKSLRIPCPGPHCDEQNLCLWSCADCHETVEFGSRDGFFYCDCGRVPFHKSSFNCQGPYHRDKENGRSKSMSDFYQFDRATLRDLLLSLPEPREVNILILGETGVGKSTFVNAFVNYLTFNSLDDGLKDPRLNCIIPCSFTTQVVDGETGRMISRDVVVGKDKDEADGSKGSSATQKATVYPLYFKDTLIRLIDTPGIGDTRGLDQDKQNMANMLSILRNYPSLHGILILLKPNNARLGVMFRFCVKELLTHLHTSAAQNMVFGFTNTRGSNYTPGDTFKPLESLLSSYQDVIPQLSRDNVYCFDSESFRYLAARKQGIEMGHEDDYRRSWEHSAAEGDRLLAHFQSLRPHHTQETLSLNETRHLIAQLTAPMQQISVAISDTIVKNVKQVAELRDAEGTMTGLQGKLEIHKTNVSAQQLDKPKTVCANPKCVETVFDEAKNEKVLLRKKLCHNPCCLTNVPVGQVGTPQLQNCFAFNGEYCSVCSHRWDEHEHILVEYAKSEETVIDANVQRELNTTGSLVKAKKSAIAAIERNIAELKTEHAAVQNAAARFSLYLKNNSITHYNDATVEYLEHLIKDERTKVRTGDSRQRLEALEKDLDNYKKFVDAMEQKDKSSSSTQAYAPLNEAGVARLVQSLYNLPHYGQMLNDLAQVVASAYEANFRERPYRISHRKYWRGRDFQSQRSKPLVKKKRVISPGTAAKLGRTFMPGAGPSDSVTASDGIWEADIEFWPTVATTSTRTAPVRSIMDMNGEASMSEKGSGGGAGAGAGIGQQLANEFSAPPPYPGPGRTRMAPYNGQLANDPEPEKEVEKKGMWLRLKTKLRRKGQNRDIWSYDSISGAWKGKVEIQYENCFALNDLNCPIMAANSYFPTVAGLMAFFGAPAALLLSDCCRKTTGSRAAFPSTLSRCQCTLTVSRPASGFTEDCCGEQCEAASMRLSCATPNVQLVGVPLIVWISVGIPHDPGTLGEPNMAGASTISTTASQFWTISNQQTTPQIVGSLTDSLTPSETAANGKELHC</sequence>
<evidence type="ECO:0000259" key="4">
    <source>
        <dbReference type="Pfam" id="PF24676"/>
    </source>
</evidence>
<dbReference type="VEuPathDB" id="FungiDB:ASPSYDRAFT_29919"/>
<dbReference type="SUPFAM" id="SSF52540">
    <property type="entry name" value="P-loop containing nucleoside triphosphate hydrolases"/>
    <property type="match status" value="1"/>
</dbReference>
<evidence type="ECO:0000313" key="6">
    <source>
        <dbReference type="EMBL" id="OJJ61429.1"/>
    </source>
</evidence>
<dbReference type="Pfam" id="PF24674">
    <property type="entry name" value="MACPF_SNTX"/>
    <property type="match status" value="1"/>
</dbReference>
<name>A0A1L9TPR2_9EURO</name>
<keyword evidence="7" id="KW-1185">Reference proteome</keyword>
<dbReference type="PROSITE" id="PS00675">
    <property type="entry name" value="SIGMA54_INTERACT_1"/>
    <property type="match status" value="1"/>
</dbReference>
<feature type="domain" description="DUF7656" evidence="4">
    <location>
        <begin position="409"/>
        <end position="509"/>
    </location>
</feature>
<dbReference type="Proteomes" id="UP000184356">
    <property type="component" value="Unassembled WGS sequence"/>
</dbReference>
<gene>
    <name evidence="6" type="ORF">ASPSYDRAFT_29919</name>
</gene>
<feature type="domain" description="SNTX MACPF/CDC-like" evidence="3">
    <location>
        <begin position="4"/>
        <end position="279"/>
    </location>
</feature>
<evidence type="ECO:0000256" key="1">
    <source>
        <dbReference type="SAM" id="Coils"/>
    </source>
</evidence>
<dbReference type="InterPro" id="IPR027417">
    <property type="entry name" value="P-loop_NTPase"/>
</dbReference>
<dbReference type="Pfam" id="PF26633">
    <property type="entry name" value="DUF8206"/>
    <property type="match status" value="1"/>
</dbReference>
<organism evidence="6 7">
    <name type="scientific">Aspergillus sydowii CBS 593.65</name>
    <dbReference type="NCBI Taxonomy" id="1036612"/>
    <lineage>
        <taxon>Eukaryota</taxon>
        <taxon>Fungi</taxon>
        <taxon>Dikarya</taxon>
        <taxon>Ascomycota</taxon>
        <taxon>Pezizomycotina</taxon>
        <taxon>Eurotiomycetes</taxon>
        <taxon>Eurotiomycetidae</taxon>
        <taxon>Eurotiales</taxon>
        <taxon>Aspergillaceae</taxon>
        <taxon>Aspergillus</taxon>
        <taxon>Aspergillus subgen. Nidulantes</taxon>
    </lineage>
</organism>
<evidence type="ECO:0000259" key="5">
    <source>
        <dbReference type="Pfam" id="PF26633"/>
    </source>
</evidence>
<reference evidence="7" key="1">
    <citation type="journal article" date="2017" name="Genome Biol.">
        <title>Comparative genomics reveals high biological diversity and specific adaptations in the industrially and medically important fungal genus Aspergillus.</title>
        <authorList>
            <person name="de Vries R.P."/>
            <person name="Riley R."/>
            <person name="Wiebenga A."/>
            <person name="Aguilar-Osorio G."/>
            <person name="Amillis S."/>
            <person name="Uchima C.A."/>
            <person name="Anderluh G."/>
            <person name="Asadollahi M."/>
            <person name="Askin M."/>
            <person name="Barry K."/>
            <person name="Battaglia E."/>
            <person name="Bayram O."/>
            <person name="Benocci T."/>
            <person name="Braus-Stromeyer S.A."/>
            <person name="Caldana C."/>
            <person name="Canovas D."/>
            <person name="Cerqueira G.C."/>
            <person name="Chen F."/>
            <person name="Chen W."/>
            <person name="Choi C."/>
            <person name="Clum A."/>
            <person name="Dos Santos R.A."/>
            <person name="Damasio A.R."/>
            <person name="Diallinas G."/>
            <person name="Emri T."/>
            <person name="Fekete E."/>
            <person name="Flipphi M."/>
            <person name="Freyberg S."/>
            <person name="Gallo A."/>
            <person name="Gournas C."/>
            <person name="Habgood R."/>
            <person name="Hainaut M."/>
            <person name="Harispe M.L."/>
            <person name="Henrissat B."/>
            <person name="Hilden K.S."/>
            <person name="Hope R."/>
            <person name="Hossain A."/>
            <person name="Karabika E."/>
            <person name="Karaffa L."/>
            <person name="Karanyi Z."/>
            <person name="Krasevec N."/>
            <person name="Kuo A."/>
            <person name="Kusch H."/>
            <person name="LaButti K."/>
            <person name="Lagendijk E.L."/>
            <person name="Lapidus A."/>
            <person name="Levasseur A."/>
            <person name="Lindquist E."/>
            <person name="Lipzen A."/>
            <person name="Logrieco A.F."/>
            <person name="MacCabe A."/>
            <person name="Maekelae M.R."/>
            <person name="Malavazi I."/>
            <person name="Melin P."/>
            <person name="Meyer V."/>
            <person name="Mielnichuk N."/>
            <person name="Miskei M."/>
            <person name="Molnar A.P."/>
            <person name="Mule G."/>
            <person name="Ngan C.Y."/>
            <person name="Orejas M."/>
            <person name="Orosz E."/>
            <person name="Ouedraogo J.P."/>
            <person name="Overkamp K.M."/>
            <person name="Park H.-S."/>
            <person name="Perrone G."/>
            <person name="Piumi F."/>
            <person name="Punt P.J."/>
            <person name="Ram A.F."/>
            <person name="Ramon A."/>
            <person name="Rauscher S."/>
            <person name="Record E."/>
            <person name="Riano-Pachon D.M."/>
            <person name="Robert V."/>
            <person name="Roehrig J."/>
            <person name="Ruller R."/>
            <person name="Salamov A."/>
            <person name="Salih N.S."/>
            <person name="Samson R.A."/>
            <person name="Sandor E."/>
            <person name="Sanguinetti M."/>
            <person name="Schuetze T."/>
            <person name="Sepcic K."/>
            <person name="Shelest E."/>
            <person name="Sherlock G."/>
            <person name="Sophianopoulou V."/>
            <person name="Squina F.M."/>
            <person name="Sun H."/>
            <person name="Susca A."/>
            <person name="Todd R.B."/>
            <person name="Tsang A."/>
            <person name="Unkles S.E."/>
            <person name="van de Wiele N."/>
            <person name="van Rossen-Uffink D."/>
            <person name="Oliveira J.V."/>
            <person name="Vesth T.C."/>
            <person name="Visser J."/>
            <person name="Yu J.-H."/>
            <person name="Zhou M."/>
            <person name="Andersen M.R."/>
            <person name="Archer D.B."/>
            <person name="Baker S.E."/>
            <person name="Benoit I."/>
            <person name="Brakhage A.A."/>
            <person name="Braus G.H."/>
            <person name="Fischer R."/>
            <person name="Frisvad J.C."/>
            <person name="Goldman G.H."/>
            <person name="Houbraken J."/>
            <person name="Oakley B."/>
            <person name="Pocsi I."/>
            <person name="Scazzocchio C."/>
            <person name="Seiboth B."/>
            <person name="vanKuyk P.A."/>
            <person name="Wortman J."/>
            <person name="Dyer P.S."/>
            <person name="Grigoriev I.V."/>
        </authorList>
    </citation>
    <scope>NUCLEOTIDE SEQUENCE [LARGE SCALE GENOMIC DNA]</scope>
    <source>
        <strain evidence="7">CBS 593.65</strain>
    </source>
</reference>
<dbReference type="RefSeq" id="XP_040705235.1">
    <property type="nucleotide sequence ID" value="XM_040844703.1"/>
</dbReference>
<dbReference type="InterPro" id="IPR056072">
    <property type="entry name" value="SNTX_MACPF/CDC-like_dom"/>
</dbReference>
<dbReference type="Pfam" id="PF24676">
    <property type="entry name" value="DUF7656"/>
    <property type="match status" value="1"/>
</dbReference>
<dbReference type="Gene3D" id="3.40.50.300">
    <property type="entry name" value="P-loop containing nucleotide triphosphate hydrolases"/>
    <property type="match status" value="1"/>
</dbReference>
<dbReference type="STRING" id="1036612.A0A1L9TPR2"/>
<feature type="domain" description="DUF8206" evidence="5">
    <location>
        <begin position="952"/>
        <end position="1030"/>
    </location>
</feature>
<dbReference type="InterPro" id="IPR025662">
    <property type="entry name" value="Sigma_54_int_dom_ATP-bd_1"/>
</dbReference>
<dbReference type="InterPro" id="IPR056073">
    <property type="entry name" value="DUF7656"/>
</dbReference>
<accession>A0A1L9TPR2</accession>
<evidence type="ECO:0000313" key="7">
    <source>
        <dbReference type="Proteomes" id="UP000184356"/>
    </source>
</evidence>
<keyword evidence="1" id="KW-0175">Coiled coil</keyword>
<dbReference type="PANTHER" id="PTHR32046:SF11">
    <property type="entry name" value="IMMUNE-ASSOCIATED NUCLEOTIDE-BINDING PROTEIN 10-LIKE"/>
    <property type="match status" value="1"/>
</dbReference>
<dbReference type="InterPro" id="IPR058519">
    <property type="entry name" value="DUF8206"/>
</dbReference>
<evidence type="ECO:0000259" key="3">
    <source>
        <dbReference type="Pfam" id="PF24674"/>
    </source>
</evidence>
<dbReference type="EMBL" id="KV878584">
    <property type="protein sequence ID" value="OJJ61429.1"/>
    <property type="molecule type" value="Genomic_DNA"/>
</dbReference>
<feature type="region of interest" description="Disordered" evidence="2">
    <location>
        <begin position="31"/>
        <end position="66"/>
    </location>
</feature>
<dbReference type="OrthoDB" id="8954335at2759"/>
<feature type="coiled-coil region" evidence="1">
    <location>
        <begin position="1055"/>
        <end position="1082"/>
    </location>
</feature>
<dbReference type="PANTHER" id="PTHR32046">
    <property type="entry name" value="G DOMAIN-CONTAINING PROTEIN"/>
    <property type="match status" value="1"/>
</dbReference>
<proteinExistence type="predicted"/>